<feature type="domain" description="RRM" evidence="2">
    <location>
        <begin position="189"/>
        <end position="259"/>
    </location>
</feature>
<dbReference type="Proteomes" id="UP001321749">
    <property type="component" value="Unassembled WGS sequence"/>
</dbReference>
<dbReference type="EMBL" id="MU864937">
    <property type="protein sequence ID" value="KAK4465741.1"/>
    <property type="molecule type" value="Genomic_DNA"/>
</dbReference>
<dbReference type="GO" id="GO:0003723">
    <property type="term" value="F:RNA binding"/>
    <property type="evidence" value="ECO:0007669"/>
    <property type="project" value="InterPro"/>
</dbReference>
<reference evidence="3" key="1">
    <citation type="journal article" date="2023" name="Mol. Phylogenet. Evol.">
        <title>Genome-scale phylogeny and comparative genomics of the fungal order Sordariales.</title>
        <authorList>
            <person name="Hensen N."/>
            <person name="Bonometti L."/>
            <person name="Westerberg I."/>
            <person name="Brannstrom I.O."/>
            <person name="Guillou S."/>
            <person name="Cros-Aarteil S."/>
            <person name="Calhoun S."/>
            <person name="Haridas S."/>
            <person name="Kuo A."/>
            <person name="Mondo S."/>
            <person name="Pangilinan J."/>
            <person name="Riley R."/>
            <person name="LaButti K."/>
            <person name="Andreopoulos B."/>
            <person name="Lipzen A."/>
            <person name="Chen C."/>
            <person name="Yan M."/>
            <person name="Daum C."/>
            <person name="Ng V."/>
            <person name="Clum A."/>
            <person name="Steindorff A."/>
            <person name="Ohm R.A."/>
            <person name="Martin F."/>
            <person name="Silar P."/>
            <person name="Natvig D.O."/>
            <person name="Lalanne C."/>
            <person name="Gautier V."/>
            <person name="Ament-Velasquez S.L."/>
            <person name="Kruys A."/>
            <person name="Hutchinson M.I."/>
            <person name="Powell A.J."/>
            <person name="Barry K."/>
            <person name="Miller A.N."/>
            <person name="Grigoriev I.V."/>
            <person name="Debuchy R."/>
            <person name="Gladieux P."/>
            <person name="Hiltunen Thoren M."/>
            <person name="Johannesson H."/>
        </authorList>
    </citation>
    <scope>NUCLEOTIDE SEQUENCE</scope>
    <source>
        <strain evidence="3">PSN324</strain>
    </source>
</reference>
<gene>
    <name evidence="3" type="ORF">QBC42DRAFT_260854</name>
</gene>
<feature type="compositionally biased region" description="Basic and acidic residues" evidence="1">
    <location>
        <begin position="19"/>
        <end position="28"/>
    </location>
</feature>
<evidence type="ECO:0000313" key="3">
    <source>
        <dbReference type="EMBL" id="KAK4465741.1"/>
    </source>
</evidence>
<organism evidence="3 4">
    <name type="scientific">Cladorrhinum samala</name>
    <dbReference type="NCBI Taxonomy" id="585594"/>
    <lineage>
        <taxon>Eukaryota</taxon>
        <taxon>Fungi</taxon>
        <taxon>Dikarya</taxon>
        <taxon>Ascomycota</taxon>
        <taxon>Pezizomycotina</taxon>
        <taxon>Sordariomycetes</taxon>
        <taxon>Sordariomycetidae</taxon>
        <taxon>Sordariales</taxon>
        <taxon>Podosporaceae</taxon>
        <taxon>Cladorrhinum</taxon>
    </lineage>
</organism>
<keyword evidence="4" id="KW-1185">Reference proteome</keyword>
<feature type="compositionally biased region" description="Gly residues" evidence="1">
    <location>
        <begin position="322"/>
        <end position="340"/>
    </location>
</feature>
<feature type="region of interest" description="Disordered" evidence="1">
    <location>
        <begin position="19"/>
        <end position="169"/>
    </location>
</feature>
<dbReference type="InterPro" id="IPR000504">
    <property type="entry name" value="RRM_dom"/>
</dbReference>
<evidence type="ECO:0000259" key="2">
    <source>
        <dbReference type="SMART" id="SM00360"/>
    </source>
</evidence>
<evidence type="ECO:0000256" key="1">
    <source>
        <dbReference type="SAM" id="MobiDB-lite"/>
    </source>
</evidence>
<sequence length="376" mass="39104">MAANGSNQKVASDFEKIINEARGRKKNEALAARIFNKDRRSSTPASSSNTKLSGAGSLASRAGVKKSRLRQSTGNINGEWTHDLHSPSQNSQPPKGPKALALGSLAARITDPSSPIPTGPRSTKKNRAAQVAQALIRTELQQQPKPLHRHQQQQHRAPHNAPTGPSSSNAFKAAVSSGIQIRGLAGPYIVMAQNFAPGTTAADIESAMTRVGGIITSCRVVKHHPLVIAEIVFESREGADEVVKAFDGQTADGRILSVYHKPGNTPTNLVPPAPAAPSNPSSSRGASEVVDGSYGFDEPMMDIGSNSNNSNNNNNNNNSQRGGAGGRGGGFSNGNNGGNGKAPPTGPSGGLYSDGMIRRGRGFNNGYGRGRGGGGR</sequence>
<feature type="compositionally biased region" description="Basic residues" evidence="1">
    <location>
        <begin position="146"/>
        <end position="158"/>
    </location>
</feature>
<dbReference type="Gene3D" id="3.30.70.330">
    <property type="match status" value="1"/>
</dbReference>
<comment type="caution">
    <text evidence="3">The sequence shown here is derived from an EMBL/GenBank/DDBJ whole genome shotgun (WGS) entry which is preliminary data.</text>
</comment>
<feature type="compositionally biased region" description="Low complexity" evidence="1">
    <location>
        <begin position="278"/>
        <end position="287"/>
    </location>
</feature>
<dbReference type="InterPro" id="IPR035979">
    <property type="entry name" value="RBD_domain_sf"/>
</dbReference>
<evidence type="ECO:0000313" key="4">
    <source>
        <dbReference type="Proteomes" id="UP001321749"/>
    </source>
</evidence>
<dbReference type="CDD" id="cd00590">
    <property type="entry name" value="RRM_SF"/>
    <property type="match status" value="1"/>
</dbReference>
<reference evidence="3" key="2">
    <citation type="submission" date="2023-06" db="EMBL/GenBank/DDBJ databases">
        <authorList>
            <consortium name="Lawrence Berkeley National Laboratory"/>
            <person name="Mondo S.J."/>
            <person name="Hensen N."/>
            <person name="Bonometti L."/>
            <person name="Westerberg I."/>
            <person name="Brannstrom I.O."/>
            <person name="Guillou S."/>
            <person name="Cros-Aarteil S."/>
            <person name="Calhoun S."/>
            <person name="Haridas S."/>
            <person name="Kuo A."/>
            <person name="Pangilinan J."/>
            <person name="Riley R."/>
            <person name="Labutti K."/>
            <person name="Andreopoulos B."/>
            <person name="Lipzen A."/>
            <person name="Chen C."/>
            <person name="Yanf M."/>
            <person name="Daum C."/>
            <person name="Ng V."/>
            <person name="Clum A."/>
            <person name="Steindorff A."/>
            <person name="Ohm R."/>
            <person name="Martin F."/>
            <person name="Silar P."/>
            <person name="Natvig D."/>
            <person name="Lalanne C."/>
            <person name="Gautier V."/>
            <person name="Ament-Velasquez S.L."/>
            <person name="Kruys A."/>
            <person name="Hutchinson M.I."/>
            <person name="Powell A.J."/>
            <person name="Barry K."/>
            <person name="Miller A.N."/>
            <person name="Grigoriev I.V."/>
            <person name="Debuchy R."/>
            <person name="Gladieux P."/>
            <person name="Thoren M.H."/>
            <person name="Johannesson H."/>
        </authorList>
    </citation>
    <scope>NUCLEOTIDE SEQUENCE</scope>
    <source>
        <strain evidence="3">PSN324</strain>
    </source>
</reference>
<dbReference type="Pfam" id="PF00076">
    <property type="entry name" value="RRM_1"/>
    <property type="match status" value="1"/>
</dbReference>
<proteinExistence type="predicted"/>
<accession>A0AAV9I3X6</accession>
<feature type="compositionally biased region" description="Low complexity" evidence="1">
    <location>
        <begin position="304"/>
        <end position="321"/>
    </location>
</feature>
<dbReference type="SUPFAM" id="SSF54928">
    <property type="entry name" value="RNA-binding domain, RBD"/>
    <property type="match status" value="1"/>
</dbReference>
<dbReference type="AlphaFoldDB" id="A0AAV9I3X6"/>
<feature type="compositionally biased region" description="Gly residues" evidence="1">
    <location>
        <begin position="363"/>
        <end position="376"/>
    </location>
</feature>
<dbReference type="InterPro" id="IPR012677">
    <property type="entry name" value="Nucleotide-bd_a/b_plait_sf"/>
</dbReference>
<feature type="region of interest" description="Disordered" evidence="1">
    <location>
        <begin position="257"/>
        <end position="376"/>
    </location>
</feature>
<feature type="compositionally biased region" description="Polar residues" evidence="1">
    <location>
        <begin position="42"/>
        <end position="52"/>
    </location>
</feature>
<dbReference type="SMART" id="SM00360">
    <property type="entry name" value="RRM"/>
    <property type="match status" value="1"/>
</dbReference>
<name>A0AAV9I3X6_9PEZI</name>
<protein>
    <recommendedName>
        <fullName evidence="2">RRM domain-containing protein</fullName>
    </recommendedName>
</protein>